<sequence length="89" mass="9080">MHSTDEKKPAGSSNSTAGCTDALMLSVTANTGKTFANLAARIALVGLNLTRGSAADGALVYYAAHWGVNRALPDLKSAAQYLLQIGGAT</sequence>
<keyword evidence="2" id="KW-1185">Reference proteome</keyword>
<gene>
    <name evidence="1" type="ORF">H9L24_01465</name>
</gene>
<dbReference type="PROSITE" id="PS51257">
    <property type="entry name" value="PROKAR_LIPOPROTEIN"/>
    <property type="match status" value="1"/>
</dbReference>
<proteinExistence type="predicted"/>
<dbReference type="EMBL" id="CP060790">
    <property type="protein sequence ID" value="QNP59705.1"/>
    <property type="molecule type" value="Genomic_DNA"/>
</dbReference>
<accession>A0A7H0HGN9</accession>
<reference evidence="1 2" key="1">
    <citation type="submission" date="2020-08" db="EMBL/GenBank/DDBJ databases">
        <title>Genome sequence of Acidovorax monticola KACC 19171T.</title>
        <authorList>
            <person name="Hyun D.-W."/>
            <person name="Bae J.-W."/>
        </authorList>
    </citation>
    <scope>NUCLEOTIDE SEQUENCE [LARGE SCALE GENOMIC DNA]</scope>
    <source>
        <strain evidence="1 2">KACC 19171</strain>
    </source>
</reference>
<name>A0A7H0HGN9_9BURK</name>
<dbReference type="KEGG" id="amon:H9L24_01465"/>
<evidence type="ECO:0000313" key="1">
    <source>
        <dbReference type="EMBL" id="QNP59705.1"/>
    </source>
</evidence>
<dbReference type="AlphaFoldDB" id="A0A7H0HGN9"/>
<organism evidence="1 2">
    <name type="scientific">Paenacidovorax monticola</name>
    <dbReference type="NCBI Taxonomy" id="1926868"/>
    <lineage>
        <taxon>Bacteria</taxon>
        <taxon>Pseudomonadati</taxon>
        <taxon>Pseudomonadota</taxon>
        <taxon>Betaproteobacteria</taxon>
        <taxon>Burkholderiales</taxon>
        <taxon>Comamonadaceae</taxon>
        <taxon>Paenacidovorax</taxon>
    </lineage>
</organism>
<evidence type="ECO:0000313" key="2">
    <source>
        <dbReference type="Proteomes" id="UP000516057"/>
    </source>
</evidence>
<protein>
    <submittedName>
        <fullName evidence="1">Uncharacterized protein</fullName>
    </submittedName>
</protein>
<dbReference type="RefSeq" id="WP_187736687.1">
    <property type="nucleotide sequence ID" value="NZ_CP060790.1"/>
</dbReference>
<dbReference type="Proteomes" id="UP000516057">
    <property type="component" value="Chromosome"/>
</dbReference>